<comment type="caution">
    <text evidence="2">The sequence shown here is derived from an EMBL/GenBank/DDBJ whole genome shotgun (WGS) entry which is preliminary data.</text>
</comment>
<feature type="region of interest" description="Disordered" evidence="1">
    <location>
        <begin position="1"/>
        <end position="50"/>
    </location>
</feature>
<feature type="non-terminal residue" evidence="2">
    <location>
        <position position="1"/>
    </location>
</feature>
<accession>A0A699X5R6</accession>
<reference evidence="2" key="1">
    <citation type="journal article" date="2019" name="Sci. Rep.">
        <title>Draft genome of Tanacetum cinerariifolium, the natural source of mosquito coil.</title>
        <authorList>
            <person name="Yamashiro T."/>
            <person name="Shiraishi A."/>
            <person name="Satake H."/>
            <person name="Nakayama K."/>
        </authorList>
    </citation>
    <scope>NUCLEOTIDE SEQUENCE</scope>
</reference>
<dbReference type="EMBL" id="BKCJ011817885">
    <property type="protein sequence ID" value="GFD55432.1"/>
    <property type="molecule type" value="Genomic_DNA"/>
</dbReference>
<gene>
    <name evidence="2" type="ORF">Tci_927401</name>
</gene>
<feature type="non-terminal residue" evidence="2">
    <location>
        <position position="81"/>
    </location>
</feature>
<proteinExistence type="predicted"/>
<feature type="compositionally biased region" description="Basic and acidic residues" evidence="1">
    <location>
        <begin position="22"/>
        <end position="37"/>
    </location>
</feature>
<feature type="compositionally biased region" description="Basic residues" evidence="1">
    <location>
        <begin position="38"/>
        <end position="50"/>
    </location>
</feature>
<protein>
    <submittedName>
        <fullName evidence="2">Uncharacterized protein</fullName>
    </submittedName>
</protein>
<sequence length="81" mass="8451">AGQLQGEAAVGRGVGVHQQAHAIERGRARARDRDGYRGRRSRGAAAARNHHRVAAIEGAALQQQGIGGAGRTHGRAIAEKL</sequence>
<dbReference type="AlphaFoldDB" id="A0A699X5R6"/>
<evidence type="ECO:0000313" key="2">
    <source>
        <dbReference type="EMBL" id="GFD55432.1"/>
    </source>
</evidence>
<evidence type="ECO:0000256" key="1">
    <source>
        <dbReference type="SAM" id="MobiDB-lite"/>
    </source>
</evidence>
<organism evidence="2">
    <name type="scientific">Tanacetum cinerariifolium</name>
    <name type="common">Dalmatian daisy</name>
    <name type="synonym">Chrysanthemum cinerariifolium</name>
    <dbReference type="NCBI Taxonomy" id="118510"/>
    <lineage>
        <taxon>Eukaryota</taxon>
        <taxon>Viridiplantae</taxon>
        <taxon>Streptophyta</taxon>
        <taxon>Embryophyta</taxon>
        <taxon>Tracheophyta</taxon>
        <taxon>Spermatophyta</taxon>
        <taxon>Magnoliopsida</taxon>
        <taxon>eudicotyledons</taxon>
        <taxon>Gunneridae</taxon>
        <taxon>Pentapetalae</taxon>
        <taxon>asterids</taxon>
        <taxon>campanulids</taxon>
        <taxon>Asterales</taxon>
        <taxon>Asteraceae</taxon>
        <taxon>Asteroideae</taxon>
        <taxon>Anthemideae</taxon>
        <taxon>Anthemidinae</taxon>
        <taxon>Tanacetum</taxon>
    </lineage>
</organism>
<name>A0A699X5R6_TANCI</name>